<evidence type="ECO:0000256" key="1">
    <source>
        <dbReference type="ARBA" id="ARBA00022763"/>
    </source>
</evidence>
<evidence type="ECO:0000256" key="3">
    <source>
        <dbReference type="ARBA" id="ARBA00023204"/>
    </source>
</evidence>
<proteinExistence type="predicted"/>
<feature type="region of interest" description="Disordered" evidence="4">
    <location>
        <begin position="361"/>
        <end position="381"/>
    </location>
</feature>
<dbReference type="EMBL" id="JAGGLP010000044">
    <property type="protein sequence ID" value="MBP2056335.1"/>
    <property type="molecule type" value="Genomic_DNA"/>
</dbReference>
<keyword evidence="2" id="KW-0378">Hydrolase</keyword>
<name>A0ABS4M9H9_9ACTN</name>
<dbReference type="RefSeq" id="WP_099053160.1">
    <property type="nucleotide sequence ID" value="NZ_CP016279.1"/>
</dbReference>
<dbReference type="InterPro" id="IPR038726">
    <property type="entry name" value="PDDEXK_AddAB-type"/>
</dbReference>
<keyword evidence="7" id="KW-1185">Reference proteome</keyword>
<sequence>MTTQSFAPPAPVSIWGAAQAADARRPRSRQTQLGASDTICSRRAGYILHGAERTHSPDMRAAILGTYIHQGLLEDARREYGWLVERTVTDEVLRGHVDVVQLDAVTAARLPKRHRPVEPADVVTVEDVKTKSGRVWDRVVRYGPTPAEMRQVMLYADLLRRVGFADIPGQRYLHRLGRLDVKRVRFRFVCRDTGDEHLQEFDFDPWLAAEARWWVDRVLDAATPEELPRDHDGPGLSVICDNCPFRDACWPDVPPGRPAQTILIQDDADRAQALADYVRGHELYREGKRLKELARAKLDDSPEGDYGANHLGWSGGNPKEEPDVVAMVERFEDADLVVPMVPDMKAMVEILRRAGMTVPMRKAAGQKTPRSIKVSPARTPV</sequence>
<gene>
    <name evidence="6" type="ORF">J2Z21_009353</name>
</gene>
<keyword evidence="3" id="KW-0234">DNA repair</keyword>
<dbReference type="Pfam" id="PF12705">
    <property type="entry name" value="PDDEXK_1"/>
    <property type="match status" value="1"/>
</dbReference>
<organism evidence="6 7">
    <name type="scientific">Streptomyces griseochromogenes</name>
    <dbReference type="NCBI Taxonomy" id="68214"/>
    <lineage>
        <taxon>Bacteria</taxon>
        <taxon>Bacillati</taxon>
        <taxon>Actinomycetota</taxon>
        <taxon>Actinomycetes</taxon>
        <taxon>Kitasatosporales</taxon>
        <taxon>Streptomycetaceae</taxon>
        <taxon>Streptomyces</taxon>
    </lineage>
</organism>
<keyword evidence="2" id="KW-0547">Nucleotide-binding</keyword>
<evidence type="ECO:0000259" key="5">
    <source>
        <dbReference type="Pfam" id="PF12705"/>
    </source>
</evidence>
<dbReference type="InterPro" id="IPR011604">
    <property type="entry name" value="PDDEXK-like_dom_sf"/>
</dbReference>
<dbReference type="Gene3D" id="3.90.320.10">
    <property type="match status" value="1"/>
</dbReference>
<evidence type="ECO:0000256" key="4">
    <source>
        <dbReference type="SAM" id="MobiDB-lite"/>
    </source>
</evidence>
<evidence type="ECO:0000256" key="2">
    <source>
        <dbReference type="ARBA" id="ARBA00022806"/>
    </source>
</evidence>
<dbReference type="Proteomes" id="UP001519309">
    <property type="component" value="Unassembled WGS sequence"/>
</dbReference>
<protein>
    <recommendedName>
        <fullName evidence="5">PD-(D/E)XK endonuclease-like domain-containing protein</fullName>
    </recommendedName>
</protein>
<accession>A0ABS4M9H9</accession>
<reference evidence="6 7" key="1">
    <citation type="submission" date="2021-03" db="EMBL/GenBank/DDBJ databases">
        <title>Genomic Encyclopedia of Type Strains, Phase IV (KMG-IV): sequencing the most valuable type-strain genomes for metagenomic binning, comparative biology and taxonomic classification.</title>
        <authorList>
            <person name="Goeker M."/>
        </authorList>
    </citation>
    <scope>NUCLEOTIDE SEQUENCE [LARGE SCALE GENOMIC DNA]</scope>
    <source>
        <strain evidence="6 7">DSM 40499</strain>
    </source>
</reference>
<evidence type="ECO:0000313" key="6">
    <source>
        <dbReference type="EMBL" id="MBP2056335.1"/>
    </source>
</evidence>
<keyword evidence="1" id="KW-0227">DNA damage</keyword>
<evidence type="ECO:0000313" key="7">
    <source>
        <dbReference type="Proteomes" id="UP001519309"/>
    </source>
</evidence>
<comment type="caution">
    <text evidence="6">The sequence shown here is derived from an EMBL/GenBank/DDBJ whole genome shotgun (WGS) entry which is preliminary data.</text>
</comment>
<keyword evidence="2" id="KW-0067">ATP-binding</keyword>
<keyword evidence="2" id="KW-0347">Helicase</keyword>
<feature type="domain" description="PD-(D/E)XK endonuclease-like" evidence="5">
    <location>
        <begin position="123"/>
        <end position="249"/>
    </location>
</feature>